<keyword evidence="2" id="KW-1185">Reference proteome</keyword>
<protein>
    <submittedName>
        <fullName evidence="1">Uncharacterized protein</fullName>
    </submittedName>
</protein>
<dbReference type="AlphaFoldDB" id="A0AAV6JUK8"/>
<gene>
    <name evidence="1" type="ORF">RHGRI_016549</name>
</gene>
<comment type="caution">
    <text evidence="1">The sequence shown here is derived from an EMBL/GenBank/DDBJ whole genome shotgun (WGS) entry which is preliminary data.</text>
</comment>
<evidence type="ECO:0000313" key="1">
    <source>
        <dbReference type="EMBL" id="KAG5543830.1"/>
    </source>
</evidence>
<reference evidence="1 2" key="1">
    <citation type="submission" date="2020-08" db="EMBL/GenBank/DDBJ databases">
        <title>Plant Genome Project.</title>
        <authorList>
            <person name="Zhang R.-G."/>
        </authorList>
    </citation>
    <scope>NUCLEOTIDE SEQUENCE [LARGE SCALE GENOMIC DNA]</scope>
    <source>
        <strain evidence="1">WSP0</strain>
        <tissue evidence="1">Leaf</tissue>
    </source>
</reference>
<accession>A0AAV6JUK8</accession>
<dbReference type="EMBL" id="JACTNZ010000006">
    <property type="protein sequence ID" value="KAG5543830.1"/>
    <property type="molecule type" value="Genomic_DNA"/>
</dbReference>
<dbReference type="Proteomes" id="UP000823749">
    <property type="component" value="Chromosome 6"/>
</dbReference>
<name>A0AAV6JUK8_9ERIC</name>
<proteinExistence type="predicted"/>
<evidence type="ECO:0000313" key="2">
    <source>
        <dbReference type="Proteomes" id="UP000823749"/>
    </source>
</evidence>
<sequence length="67" mass="7590">MDKRLRALFNESRTWVVSAAGDGVYEVHSFPDITVEIIRRIAHARNGNLLDFHVPTLSSSFLHVGRI</sequence>
<organism evidence="1 2">
    <name type="scientific">Rhododendron griersonianum</name>
    <dbReference type="NCBI Taxonomy" id="479676"/>
    <lineage>
        <taxon>Eukaryota</taxon>
        <taxon>Viridiplantae</taxon>
        <taxon>Streptophyta</taxon>
        <taxon>Embryophyta</taxon>
        <taxon>Tracheophyta</taxon>
        <taxon>Spermatophyta</taxon>
        <taxon>Magnoliopsida</taxon>
        <taxon>eudicotyledons</taxon>
        <taxon>Gunneridae</taxon>
        <taxon>Pentapetalae</taxon>
        <taxon>asterids</taxon>
        <taxon>Ericales</taxon>
        <taxon>Ericaceae</taxon>
        <taxon>Ericoideae</taxon>
        <taxon>Rhodoreae</taxon>
        <taxon>Rhododendron</taxon>
    </lineage>
</organism>